<evidence type="ECO:0000313" key="1">
    <source>
        <dbReference type="EMBL" id="ELZ21480.1"/>
    </source>
</evidence>
<evidence type="ECO:0000313" key="2">
    <source>
        <dbReference type="Proteomes" id="UP000011626"/>
    </source>
</evidence>
<gene>
    <name evidence="1" type="ORF">C475_18721</name>
</gene>
<comment type="caution">
    <text evidence="1">The sequence shown here is derived from an EMBL/GenBank/DDBJ whole genome shotgun (WGS) entry which is preliminary data.</text>
</comment>
<reference evidence="1 2" key="1">
    <citation type="journal article" date="2014" name="PLoS Genet.">
        <title>Phylogenetically driven sequencing of extremely halophilic archaea reveals strategies for static and dynamic osmo-response.</title>
        <authorList>
            <person name="Becker E.A."/>
            <person name="Seitzer P.M."/>
            <person name="Tritt A."/>
            <person name="Larsen D."/>
            <person name="Krusor M."/>
            <person name="Yao A.I."/>
            <person name="Wu D."/>
            <person name="Madern D."/>
            <person name="Eisen J.A."/>
            <person name="Darling A.E."/>
            <person name="Facciotti M.T."/>
        </authorList>
    </citation>
    <scope>NUCLEOTIDE SEQUENCE [LARGE SCALE GENOMIC DNA]</scope>
    <source>
        <strain evidence="1 2">2-9-1</strain>
    </source>
</reference>
<keyword evidence="2" id="KW-1185">Reference proteome</keyword>
<dbReference type="AlphaFoldDB" id="M0CE00"/>
<name>M0CE00_9EURY</name>
<dbReference type="Proteomes" id="UP000011626">
    <property type="component" value="Unassembled WGS sequence"/>
</dbReference>
<dbReference type="EMBL" id="AOIU01000040">
    <property type="protein sequence ID" value="ELZ21480.1"/>
    <property type="molecule type" value="Genomic_DNA"/>
</dbReference>
<accession>M0CE00</accession>
<sequence>MGIKRVERVSKHLFICAHSEIDEPLPESTGLLLFVESIRPGCVLNLGPELVHFIFVQVEFDSAVLSTHAEDEGSVSARAWAVANVFAPERGEAEVSRAIATDDTAELVEEVGVVLFENLNVSF</sequence>
<organism evidence="1 2">
    <name type="scientific">Halosimplex carlsbadense 2-9-1</name>
    <dbReference type="NCBI Taxonomy" id="797114"/>
    <lineage>
        <taxon>Archaea</taxon>
        <taxon>Methanobacteriati</taxon>
        <taxon>Methanobacteriota</taxon>
        <taxon>Stenosarchaea group</taxon>
        <taxon>Halobacteria</taxon>
        <taxon>Halobacteriales</taxon>
        <taxon>Haloarculaceae</taxon>
        <taxon>Halosimplex</taxon>
    </lineage>
</organism>
<proteinExistence type="predicted"/>
<protein>
    <submittedName>
        <fullName evidence="1">Uncharacterized protein</fullName>
    </submittedName>
</protein>